<evidence type="ECO:0000256" key="2">
    <source>
        <dbReference type="ARBA" id="ARBA00023125"/>
    </source>
</evidence>
<accession>I3CJ57</accession>
<evidence type="ECO:0000259" key="4">
    <source>
        <dbReference type="PROSITE" id="PS50943"/>
    </source>
</evidence>
<keyword evidence="1" id="KW-0805">Transcription regulation</keyword>
<sequence length="131" mass="14832">MKKCPFCADGFLERKTILETYEYKGQTLTVKQAGDYCNACDEGILSGKDLQETQKQIHDFHAKIDGLLTSDEIRTIRKKLKLTQKQAALIFGGGANAFSRYERGEAMPLRATVNLLKILDKHPEQLQEILE</sequence>
<keyword evidence="3" id="KW-0804">Transcription</keyword>
<dbReference type="SMART" id="SM00530">
    <property type="entry name" value="HTH_XRE"/>
    <property type="match status" value="1"/>
</dbReference>
<evidence type="ECO:0000313" key="5">
    <source>
        <dbReference type="EMBL" id="EIJ43650.1"/>
    </source>
</evidence>
<dbReference type="Pfam" id="PF15731">
    <property type="entry name" value="MqsA_antitoxin"/>
    <property type="match status" value="1"/>
</dbReference>
<evidence type="ECO:0000256" key="1">
    <source>
        <dbReference type="ARBA" id="ARBA00023015"/>
    </source>
</evidence>
<dbReference type="AlphaFoldDB" id="I3CJ57"/>
<dbReference type="eggNOG" id="COG2944">
    <property type="taxonomic scope" value="Bacteria"/>
</dbReference>
<evidence type="ECO:0000313" key="6">
    <source>
        <dbReference type="Proteomes" id="UP000005744"/>
    </source>
</evidence>
<dbReference type="PANTHER" id="PTHR36511:SF4">
    <property type="entry name" value="ANTITOXIN MQSA"/>
    <property type="match status" value="1"/>
</dbReference>
<dbReference type="RefSeq" id="WP_002691002.1">
    <property type="nucleotide sequence ID" value="NZ_JH600070.1"/>
</dbReference>
<dbReference type="InterPro" id="IPR022453">
    <property type="entry name" value="Znf_MqsA-type"/>
</dbReference>
<dbReference type="Gene3D" id="1.10.260.40">
    <property type="entry name" value="lambda repressor-like DNA-binding domains"/>
    <property type="match status" value="1"/>
</dbReference>
<dbReference type="PROSITE" id="PS50943">
    <property type="entry name" value="HTH_CROC1"/>
    <property type="match status" value="1"/>
</dbReference>
<dbReference type="EMBL" id="JH600070">
    <property type="protein sequence ID" value="EIJ43650.1"/>
    <property type="molecule type" value="Genomic_DNA"/>
</dbReference>
<name>I3CJ57_9GAMM</name>
<dbReference type="OrthoDB" id="7349669at2"/>
<evidence type="ECO:0000256" key="3">
    <source>
        <dbReference type="ARBA" id="ARBA00023163"/>
    </source>
</evidence>
<dbReference type="GO" id="GO:0003677">
    <property type="term" value="F:DNA binding"/>
    <property type="evidence" value="ECO:0007669"/>
    <property type="project" value="UniProtKB-KW"/>
</dbReference>
<reference evidence="5 6" key="1">
    <citation type="submission" date="2011-11" db="EMBL/GenBank/DDBJ databases">
        <title>Improved High-Quality Draft sequence of Beggiatoa alba B18lD.</title>
        <authorList>
            <consortium name="US DOE Joint Genome Institute"/>
            <person name="Lucas S."/>
            <person name="Han J."/>
            <person name="Lapidus A."/>
            <person name="Cheng J.-F."/>
            <person name="Goodwin L."/>
            <person name="Pitluck S."/>
            <person name="Peters L."/>
            <person name="Mikhailova N."/>
            <person name="Held B."/>
            <person name="Detter J.C."/>
            <person name="Han C."/>
            <person name="Tapia R."/>
            <person name="Land M."/>
            <person name="Hauser L."/>
            <person name="Kyrpides N."/>
            <person name="Ivanova N."/>
            <person name="Pagani I."/>
            <person name="Samuel K."/>
            <person name="Teske A."/>
            <person name="Mueller J."/>
            <person name="Woyke T."/>
        </authorList>
    </citation>
    <scope>NUCLEOTIDE SEQUENCE [LARGE SCALE GENOMIC DNA]</scope>
    <source>
        <strain evidence="5 6">B18LD</strain>
    </source>
</reference>
<dbReference type="NCBIfam" id="TIGR03831">
    <property type="entry name" value="YgiT_finger"/>
    <property type="match status" value="1"/>
</dbReference>
<protein>
    <submittedName>
        <fullName evidence="5">Putative zinc finger/helix-turn-helix protein, YgiT family</fullName>
    </submittedName>
</protein>
<dbReference type="STRING" id="395493.BegalDRAFT_2815"/>
<dbReference type="InterPro" id="IPR010982">
    <property type="entry name" value="Lambda_DNA-bd_dom_sf"/>
</dbReference>
<feature type="domain" description="HTH cro/C1-type" evidence="4">
    <location>
        <begin position="73"/>
        <end position="126"/>
    </location>
</feature>
<dbReference type="InterPro" id="IPR032758">
    <property type="entry name" value="MqsA/HigA-2"/>
</dbReference>
<dbReference type="InterPro" id="IPR052359">
    <property type="entry name" value="HTH-type_reg/antitoxin"/>
</dbReference>
<dbReference type="Gene3D" id="3.10.20.860">
    <property type="match status" value="1"/>
</dbReference>
<gene>
    <name evidence="5" type="ORF">BegalDRAFT_2815</name>
</gene>
<dbReference type="PANTHER" id="PTHR36511">
    <property type="entry name" value="MERR FAMILY BACTERIAL REGULATORY PROTEIN"/>
    <property type="match status" value="1"/>
</dbReference>
<dbReference type="HOGENOM" id="CLU_115776_1_1_6"/>
<keyword evidence="2" id="KW-0238">DNA-binding</keyword>
<dbReference type="InterPro" id="IPR001387">
    <property type="entry name" value="Cro/C1-type_HTH"/>
</dbReference>
<dbReference type="SUPFAM" id="SSF47413">
    <property type="entry name" value="lambda repressor-like DNA-binding domains"/>
    <property type="match status" value="1"/>
</dbReference>
<dbReference type="InterPro" id="IPR022452">
    <property type="entry name" value="MqsA"/>
</dbReference>
<proteinExistence type="predicted"/>
<dbReference type="NCBIfam" id="TIGR03830">
    <property type="entry name" value="CxxCG_CxxCG_HTH"/>
    <property type="match status" value="1"/>
</dbReference>
<dbReference type="Proteomes" id="UP000005744">
    <property type="component" value="Unassembled WGS sequence"/>
</dbReference>
<organism evidence="5 6">
    <name type="scientific">Beggiatoa alba B18LD</name>
    <dbReference type="NCBI Taxonomy" id="395493"/>
    <lineage>
        <taxon>Bacteria</taxon>
        <taxon>Pseudomonadati</taxon>
        <taxon>Pseudomonadota</taxon>
        <taxon>Gammaproteobacteria</taxon>
        <taxon>Thiotrichales</taxon>
        <taxon>Thiotrichaceae</taxon>
        <taxon>Beggiatoa</taxon>
    </lineage>
</organism>
<dbReference type="CDD" id="cd00093">
    <property type="entry name" value="HTH_XRE"/>
    <property type="match status" value="1"/>
</dbReference>
<keyword evidence="6" id="KW-1185">Reference proteome</keyword>